<dbReference type="InterPro" id="IPR035914">
    <property type="entry name" value="Sperma_CUB_dom_sf"/>
</dbReference>
<protein>
    <recommendedName>
        <fullName evidence="4">CUB domain-containing protein</fullName>
    </recommendedName>
</protein>
<dbReference type="InterPro" id="IPR000859">
    <property type="entry name" value="CUB_dom"/>
</dbReference>
<dbReference type="Pfam" id="PF00431">
    <property type="entry name" value="CUB"/>
    <property type="match status" value="3"/>
</dbReference>
<dbReference type="PANTHER" id="PTHR24251">
    <property type="entry name" value="OVOCHYMASE-RELATED"/>
    <property type="match status" value="1"/>
</dbReference>
<keyword evidence="6" id="KW-1185">Reference proteome</keyword>
<feature type="domain" description="CUB" evidence="4">
    <location>
        <begin position="1"/>
        <end position="85"/>
    </location>
</feature>
<dbReference type="PROSITE" id="PS01180">
    <property type="entry name" value="CUB"/>
    <property type="match status" value="3"/>
</dbReference>
<dbReference type="OMA" id="YANANCS"/>
<dbReference type="AlphaFoldDB" id="A0A3Q2YGT3"/>
<dbReference type="PANTHER" id="PTHR24251:SF37">
    <property type="entry name" value="CUB DOMAIN-CONTAINING PROTEIN"/>
    <property type="match status" value="1"/>
</dbReference>
<evidence type="ECO:0000313" key="5">
    <source>
        <dbReference type="Ensembl" id="ENSHCOP00000012587.1"/>
    </source>
</evidence>
<evidence type="ECO:0000256" key="1">
    <source>
        <dbReference type="ARBA" id="ARBA00022737"/>
    </source>
</evidence>
<dbReference type="STRING" id="109280.ENSHCOP00000012587"/>
<proteinExistence type="predicted"/>
<comment type="caution">
    <text evidence="3">Lacks conserved residue(s) required for the propagation of feature annotation.</text>
</comment>
<name>A0A3Q2YGT3_HIPCM</name>
<evidence type="ECO:0000259" key="4">
    <source>
        <dbReference type="PROSITE" id="PS01180"/>
    </source>
</evidence>
<dbReference type="Gene3D" id="2.60.120.290">
    <property type="entry name" value="Spermadhesin, CUB domain"/>
    <property type="match status" value="3"/>
</dbReference>
<sequence>MNCVWLIQSEPGSRIHLAFNDFDLEAPYDALTVKDGETGDAAVVGRFSGAESPSHLTSNTNTLRLEFQADHSMSGRGFNITYTPCGGHYSAPNGVILSPGWPGYYKDSLSCEWVIESEPGRSIKVTFDRYPNTLCQKLSTALEIVPHRFQTELGYDFLEIHDGPNLLSPLVGSFNGTQVPQFLFSSTNFLYLLFTTDNSRSNAGFKILYESKSLCGGDIRGPWGTILSPGYPDSYPSSLNCTWTVEVSHGKESGQMTYSDVLLVMQEIMLHISSPDFTPPPTHTHTHHHHHQSPFFTLDFLSTCWTSLPKSPFLSPKTSW</sequence>
<dbReference type="GeneTree" id="ENSGT00940000155299"/>
<evidence type="ECO:0000256" key="2">
    <source>
        <dbReference type="ARBA" id="ARBA00023157"/>
    </source>
</evidence>
<evidence type="ECO:0000313" key="6">
    <source>
        <dbReference type="Proteomes" id="UP000264820"/>
    </source>
</evidence>
<dbReference type="SUPFAM" id="SSF49854">
    <property type="entry name" value="Spermadhesin, CUB domain"/>
    <property type="match status" value="3"/>
</dbReference>
<dbReference type="Proteomes" id="UP000264820">
    <property type="component" value="Unplaced"/>
</dbReference>
<accession>A0A3Q2YGT3</accession>
<dbReference type="Ensembl" id="ENSHCOT00000019666.1">
    <property type="protein sequence ID" value="ENSHCOP00000012587.1"/>
    <property type="gene ID" value="ENSHCOG00000015631.1"/>
</dbReference>
<reference evidence="5" key="2">
    <citation type="submission" date="2025-09" db="UniProtKB">
        <authorList>
            <consortium name="Ensembl"/>
        </authorList>
    </citation>
    <scope>IDENTIFICATION</scope>
</reference>
<evidence type="ECO:0000256" key="3">
    <source>
        <dbReference type="PROSITE-ProRule" id="PRU00059"/>
    </source>
</evidence>
<keyword evidence="2" id="KW-1015">Disulfide bond</keyword>
<organism evidence="5 6">
    <name type="scientific">Hippocampus comes</name>
    <name type="common">Tiger tail seahorse</name>
    <dbReference type="NCBI Taxonomy" id="109280"/>
    <lineage>
        <taxon>Eukaryota</taxon>
        <taxon>Metazoa</taxon>
        <taxon>Chordata</taxon>
        <taxon>Craniata</taxon>
        <taxon>Vertebrata</taxon>
        <taxon>Euteleostomi</taxon>
        <taxon>Actinopterygii</taxon>
        <taxon>Neopterygii</taxon>
        <taxon>Teleostei</taxon>
        <taxon>Neoteleostei</taxon>
        <taxon>Acanthomorphata</taxon>
        <taxon>Syngnathiaria</taxon>
        <taxon>Syngnathiformes</taxon>
        <taxon>Syngnathoidei</taxon>
        <taxon>Syngnathidae</taxon>
        <taxon>Hippocampus</taxon>
    </lineage>
</organism>
<feature type="domain" description="CUB" evidence="4">
    <location>
        <begin position="85"/>
        <end position="212"/>
    </location>
</feature>
<dbReference type="SMART" id="SM00042">
    <property type="entry name" value="CUB"/>
    <property type="match status" value="3"/>
</dbReference>
<feature type="domain" description="CUB" evidence="4">
    <location>
        <begin position="215"/>
        <end position="250"/>
    </location>
</feature>
<dbReference type="CDD" id="cd00041">
    <property type="entry name" value="CUB"/>
    <property type="match status" value="3"/>
</dbReference>
<keyword evidence="1" id="KW-0677">Repeat</keyword>
<reference evidence="5" key="1">
    <citation type="submission" date="2025-08" db="UniProtKB">
        <authorList>
            <consortium name="Ensembl"/>
        </authorList>
    </citation>
    <scope>IDENTIFICATION</scope>
</reference>